<gene>
    <name evidence="1" type="ORF">PaBG_00072</name>
</gene>
<proteinExistence type="predicted"/>
<organism evidence="1 2">
    <name type="scientific">Pseudomonas phage PaBG</name>
    <dbReference type="NCBI Taxonomy" id="1335230"/>
    <lineage>
        <taxon>Viruses</taxon>
        <taxon>Duplodnaviria</taxon>
        <taxon>Heunggongvirae</taxon>
        <taxon>Uroviricota</taxon>
        <taxon>Caudoviricetes</taxon>
        <taxon>Baikalvirus</taxon>
        <taxon>Baikalvirus PaBG</taxon>
    </lineage>
</organism>
<dbReference type="RefSeq" id="YP_008433403.1">
    <property type="nucleotide sequence ID" value="NC_022096.1"/>
</dbReference>
<dbReference type="KEGG" id="vg:16574758"/>
<reference evidence="1 2" key="1">
    <citation type="journal article" date="2014" name="Genome Announc.">
        <title>Complete Genome Sequence of the Novel Giant Pseudomonas Phage PaBG.</title>
        <authorList>
            <person name="Sykilinda N.N."/>
            <person name="Bondar A.A."/>
            <person name="Gorshkova A.S."/>
            <person name="Kurochkina L.P."/>
            <person name="Kulikov E.E."/>
            <person name="Shneider M.M."/>
            <person name="Kadykov V.A."/>
            <person name="Solovjeva N.V."/>
            <person name="Kabilov M.R."/>
            <person name="Mesyanzhinov V.V."/>
            <person name="Vlassov V.V."/>
            <person name="Drukker V.V."/>
            <person name="Miroshnikov K.A."/>
        </authorList>
    </citation>
    <scope>NUCLEOTIDE SEQUENCE [LARGE SCALE GENOMIC DNA]</scope>
</reference>
<dbReference type="OrthoDB" id="31544at10239"/>
<name>S5WK98_9CAUD</name>
<evidence type="ECO:0000313" key="1">
    <source>
        <dbReference type="EMBL" id="AGS81956.1"/>
    </source>
</evidence>
<keyword evidence="2" id="KW-1185">Reference proteome</keyword>
<sequence>MTMQPPALDVRFVNIGDLPTGFTPYGFKELYVREFTLAELKLLYIGMHSRTKPIEHIVRAVQHCCTVPVGELTDGDFEFLLAWLRMHSYPKAPLQVNWKCMKENLVYKKGRDFWRGPKLSPRDMALKGIELEVCQTNNVETVQAYRTKIVSLDDDDLYLPYDDIDFPRVATMSDFHMHVEENPHDRHMAECARWVKKGSTFRAKMVYLLNMRDNDLYERIQECRKRYHHGVIEVMNLRCRVCDHRWEHQTAPHILSFFADNTEEDIFKIQYNLLSEFGMPFDMNMPAKLFLFNYSSLAKDRRDAAERKNGFKPLA</sequence>
<dbReference type="Proteomes" id="UP000015545">
    <property type="component" value="Segment"/>
</dbReference>
<evidence type="ECO:0000313" key="2">
    <source>
        <dbReference type="Proteomes" id="UP000015545"/>
    </source>
</evidence>
<protein>
    <submittedName>
        <fullName evidence="1">Uncharacterized protein</fullName>
    </submittedName>
</protein>
<accession>S5WK98</accession>
<dbReference type="GeneID" id="16574758"/>
<dbReference type="EMBL" id="KF147891">
    <property type="protein sequence ID" value="AGS81956.1"/>
    <property type="molecule type" value="Genomic_DNA"/>
</dbReference>